<keyword evidence="1" id="KW-0227">DNA damage</keyword>
<accession>A0A6A4GS99</accession>
<feature type="domain" description="DNA helicase Pif1-like DEAD-box helicase" evidence="2">
    <location>
        <begin position="34"/>
        <end position="139"/>
    </location>
</feature>
<comment type="catalytic activity">
    <reaction evidence="1">
        <text>ATP + H2O = ADP + phosphate + H(+)</text>
        <dbReference type="Rhea" id="RHEA:13065"/>
        <dbReference type="ChEBI" id="CHEBI:15377"/>
        <dbReference type="ChEBI" id="CHEBI:15378"/>
        <dbReference type="ChEBI" id="CHEBI:30616"/>
        <dbReference type="ChEBI" id="CHEBI:43474"/>
        <dbReference type="ChEBI" id="CHEBI:456216"/>
        <dbReference type="EC" id="5.6.2.3"/>
    </reaction>
</comment>
<evidence type="ECO:0000313" key="4">
    <source>
        <dbReference type="Proteomes" id="UP000799118"/>
    </source>
</evidence>
<keyword evidence="1" id="KW-0067">ATP-binding</keyword>
<dbReference type="PANTHER" id="PTHR47642">
    <property type="entry name" value="ATP-DEPENDENT DNA HELICASE"/>
    <property type="match status" value="1"/>
</dbReference>
<dbReference type="GO" id="GO:0043139">
    <property type="term" value="F:5'-3' DNA helicase activity"/>
    <property type="evidence" value="ECO:0007669"/>
    <property type="project" value="UniProtKB-EC"/>
</dbReference>
<dbReference type="InterPro" id="IPR027417">
    <property type="entry name" value="P-loop_NTPase"/>
</dbReference>
<dbReference type="Proteomes" id="UP000799118">
    <property type="component" value="Unassembled WGS sequence"/>
</dbReference>
<dbReference type="EC" id="5.6.2.3" evidence="1"/>
<comment type="cofactor">
    <cofactor evidence="1">
        <name>Mg(2+)</name>
        <dbReference type="ChEBI" id="CHEBI:18420"/>
    </cofactor>
</comment>
<dbReference type="Gene3D" id="3.40.50.300">
    <property type="entry name" value="P-loop containing nucleotide triphosphate hydrolases"/>
    <property type="match status" value="1"/>
</dbReference>
<dbReference type="InterPro" id="IPR010285">
    <property type="entry name" value="DNA_helicase_pif1-like_DEAD"/>
</dbReference>
<comment type="similarity">
    <text evidence="1">Belongs to the helicase family.</text>
</comment>
<gene>
    <name evidence="3" type="ORF">BT96DRAFT_836493</name>
</gene>
<dbReference type="GO" id="GO:0006310">
    <property type="term" value="P:DNA recombination"/>
    <property type="evidence" value="ECO:0007669"/>
    <property type="project" value="UniProtKB-KW"/>
</dbReference>
<evidence type="ECO:0000256" key="1">
    <source>
        <dbReference type="RuleBase" id="RU363044"/>
    </source>
</evidence>
<keyword evidence="1" id="KW-0378">Hydrolase</keyword>
<keyword evidence="1" id="KW-0234">DNA repair</keyword>
<dbReference type="PANTHER" id="PTHR47642:SF5">
    <property type="entry name" value="ATP-DEPENDENT DNA HELICASE"/>
    <property type="match status" value="1"/>
</dbReference>
<dbReference type="Pfam" id="PF05970">
    <property type="entry name" value="PIF1"/>
    <property type="match status" value="1"/>
</dbReference>
<dbReference type="InterPro" id="IPR051055">
    <property type="entry name" value="PIF1_helicase"/>
</dbReference>
<dbReference type="GO" id="GO:0000723">
    <property type="term" value="P:telomere maintenance"/>
    <property type="evidence" value="ECO:0007669"/>
    <property type="project" value="InterPro"/>
</dbReference>
<dbReference type="EMBL" id="ML769752">
    <property type="protein sequence ID" value="KAE9388263.1"/>
    <property type="molecule type" value="Genomic_DNA"/>
</dbReference>
<sequence>MYQKLAITLITKHDLNEHQTMAFLLLIDTVGKQLESTCQLPPLRLLVTGPGGTGKSRIFEAWTEFHQKMDCIQEFRLTAPTGVVASDIGGCTIHAEAALRVKRANMKADTASGQKVRGELEHRFAPVRTLVVDEIYFMDPTDMSLLSEYCSI</sequence>
<name>A0A6A4GS99_9AGAR</name>
<keyword evidence="1" id="KW-0233">DNA recombination</keyword>
<dbReference type="OrthoDB" id="432234at2759"/>
<feature type="non-terminal residue" evidence="3">
    <location>
        <position position="152"/>
    </location>
</feature>
<evidence type="ECO:0000313" key="3">
    <source>
        <dbReference type="EMBL" id="KAE9388263.1"/>
    </source>
</evidence>
<keyword evidence="4" id="KW-1185">Reference proteome</keyword>
<evidence type="ECO:0000259" key="2">
    <source>
        <dbReference type="Pfam" id="PF05970"/>
    </source>
</evidence>
<protein>
    <recommendedName>
        <fullName evidence="1">ATP-dependent DNA helicase</fullName>
        <ecNumber evidence="1">5.6.2.3</ecNumber>
    </recommendedName>
</protein>
<dbReference type="AlphaFoldDB" id="A0A6A4GS99"/>
<proteinExistence type="inferred from homology"/>
<dbReference type="GO" id="GO:0016787">
    <property type="term" value="F:hydrolase activity"/>
    <property type="evidence" value="ECO:0007669"/>
    <property type="project" value="UniProtKB-KW"/>
</dbReference>
<keyword evidence="1" id="KW-0547">Nucleotide-binding</keyword>
<dbReference type="GO" id="GO:0005524">
    <property type="term" value="F:ATP binding"/>
    <property type="evidence" value="ECO:0007669"/>
    <property type="project" value="UniProtKB-KW"/>
</dbReference>
<reference evidence="3" key="1">
    <citation type="journal article" date="2019" name="Environ. Microbiol.">
        <title>Fungal ecological strategies reflected in gene transcription - a case study of two litter decomposers.</title>
        <authorList>
            <person name="Barbi F."/>
            <person name="Kohler A."/>
            <person name="Barry K."/>
            <person name="Baskaran P."/>
            <person name="Daum C."/>
            <person name="Fauchery L."/>
            <person name="Ihrmark K."/>
            <person name="Kuo A."/>
            <person name="LaButti K."/>
            <person name="Lipzen A."/>
            <person name="Morin E."/>
            <person name="Grigoriev I.V."/>
            <person name="Henrissat B."/>
            <person name="Lindahl B."/>
            <person name="Martin F."/>
        </authorList>
    </citation>
    <scope>NUCLEOTIDE SEQUENCE</scope>
    <source>
        <strain evidence="3">JB14</strain>
    </source>
</reference>
<keyword evidence="1" id="KW-0347">Helicase</keyword>
<organism evidence="3 4">
    <name type="scientific">Gymnopus androsaceus JB14</name>
    <dbReference type="NCBI Taxonomy" id="1447944"/>
    <lineage>
        <taxon>Eukaryota</taxon>
        <taxon>Fungi</taxon>
        <taxon>Dikarya</taxon>
        <taxon>Basidiomycota</taxon>
        <taxon>Agaricomycotina</taxon>
        <taxon>Agaricomycetes</taxon>
        <taxon>Agaricomycetidae</taxon>
        <taxon>Agaricales</taxon>
        <taxon>Marasmiineae</taxon>
        <taxon>Omphalotaceae</taxon>
        <taxon>Gymnopus</taxon>
    </lineage>
</organism>
<dbReference type="GO" id="GO:0006281">
    <property type="term" value="P:DNA repair"/>
    <property type="evidence" value="ECO:0007669"/>
    <property type="project" value="UniProtKB-KW"/>
</dbReference>
<dbReference type="SUPFAM" id="SSF52540">
    <property type="entry name" value="P-loop containing nucleoside triphosphate hydrolases"/>
    <property type="match status" value="1"/>
</dbReference>